<evidence type="ECO:0000313" key="1">
    <source>
        <dbReference type="EMBL" id="MBE5040663.1"/>
    </source>
</evidence>
<sequence length="262" mass="29534">MSAAGRKGFDKRAEITYNETSYFLKNGMSERKDRFMDITLDRQEILRYLGYRGQMIDNRTQKELDGCMQELLETAKPRYCYRIFEVRQDLEKEEIVLPQCDLRLLGRDIYEHLRGSRKCAVMAATLGIEADNLIRISEAESMTRAVILDACAADMIEKVCDMAEAEIGALAAAEGCGLTSRYSPGYGDFPLSVQESISRILDTGRQIGLTVTENQLMIPRKSVTALIGFSLRPGLKKKGSRCAVCSMRGRCKFRKEGTYCGR</sequence>
<reference evidence="1" key="1">
    <citation type="submission" date="2020-10" db="EMBL/GenBank/DDBJ databases">
        <title>ChiBAC.</title>
        <authorList>
            <person name="Zenner C."/>
            <person name="Hitch T.C.A."/>
            <person name="Clavel T."/>
        </authorList>
    </citation>
    <scope>NUCLEOTIDE SEQUENCE</scope>
    <source>
        <strain evidence="1">DSM 107454</strain>
    </source>
</reference>
<dbReference type="AlphaFoldDB" id="A0A9D5RC50"/>
<gene>
    <name evidence="1" type="ORF">INF28_09335</name>
</gene>
<protein>
    <submittedName>
        <fullName evidence="1">Methionine synthase</fullName>
    </submittedName>
</protein>
<dbReference type="SUPFAM" id="SSF56507">
    <property type="entry name" value="Methionine synthase activation domain-like"/>
    <property type="match status" value="1"/>
</dbReference>
<keyword evidence="2" id="KW-1185">Reference proteome</keyword>
<dbReference type="PIRSF" id="PIRSF037984">
    <property type="entry name" value="Met_synth_TM0269_prd"/>
    <property type="match status" value="1"/>
</dbReference>
<comment type="caution">
    <text evidence="1">The sequence shown here is derived from an EMBL/GenBank/DDBJ whole genome shotgun (WGS) entry which is preliminary data.</text>
</comment>
<proteinExistence type="predicted"/>
<organism evidence="1 2">
    <name type="scientific">Ructibacterium gallinarum</name>
    <dbReference type="NCBI Taxonomy" id="2779355"/>
    <lineage>
        <taxon>Bacteria</taxon>
        <taxon>Bacillati</taxon>
        <taxon>Bacillota</taxon>
        <taxon>Clostridia</taxon>
        <taxon>Eubacteriales</taxon>
        <taxon>Oscillospiraceae</taxon>
        <taxon>Ructibacterium</taxon>
    </lineage>
</organism>
<dbReference type="InterPro" id="IPR037010">
    <property type="entry name" value="VitB12-dep_Met_synth_activ_sf"/>
</dbReference>
<dbReference type="InterPro" id="IPR017342">
    <property type="entry name" value="S-AdoMet-dep_Met_synth_prd"/>
</dbReference>
<dbReference type="Gene3D" id="3.40.109.40">
    <property type="match status" value="1"/>
</dbReference>
<dbReference type="EMBL" id="JADCKB010000020">
    <property type="protein sequence ID" value="MBE5040663.1"/>
    <property type="molecule type" value="Genomic_DNA"/>
</dbReference>
<dbReference type="Proteomes" id="UP000806542">
    <property type="component" value="Unassembled WGS sequence"/>
</dbReference>
<evidence type="ECO:0000313" key="2">
    <source>
        <dbReference type="Proteomes" id="UP000806542"/>
    </source>
</evidence>
<name>A0A9D5RC50_9FIRM</name>
<accession>A0A9D5RC50</accession>
<dbReference type="GO" id="GO:0008705">
    <property type="term" value="F:methionine synthase activity"/>
    <property type="evidence" value="ECO:0007669"/>
    <property type="project" value="InterPro"/>
</dbReference>